<accession>A0A5J4JEP4</accession>
<dbReference type="InterPro" id="IPR006668">
    <property type="entry name" value="Mg_transptr_MgtE_intracell_dom"/>
</dbReference>
<dbReference type="InterPro" id="IPR038076">
    <property type="entry name" value="MgtE_N_sf"/>
</dbReference>
<keyword evidence="2" id="KW-1133">Transmembrane helix</keyword>
<dbReference type="RefSeq" id="WP_151697405.1">
    <property type="nucleotide sequence ID" value="NZ_BKZP01000001.1"/>
</dbReference>
<keyword evidence="2" id="KW-0812">Transmembrane</keyword>
<dbReference type="Pfam" id="PF03448">
    <property type="entry name" value="MgtE_N"/>
    <property type="match status" value="1"/>
</dbReference>
<reference evidence="4 5" key="1">
    <citation type="submission" date="2019-09" db="EMBL/GenBank/DDBJ databases">
        <title>Draft genome sequence of Bacillus sp. JC-7.</title>
        <authorList>
            <person name="Tanaka N."/>
            <person name="Shiwa Y."/>
            <person name="Fujita N."/>
            <person name="Tanasupawat S."/>
        </authorList>
    </citation>
    <scope>NUCLEOTIDE SEQUENCE [LARGE SCALE GENOMIC DNA]</scope>
    <source>
        <strain evidence="4 5">JC-7</strain>
    </source>
</reference>
<comment type="caution">
    <text evidence="4">The sequence shown here is derived from an EMBL/GenBank/DDBJ whole genome shotgun (WGS) entry which is preliminary data.</text>
</comment>
<keyword evidence="1" id="KW-0175">Coiled coil</keyword>
<evidence type="ECO:0000259" key="3">
    <source>
        <dbReference type="Pfam" id="PF03448"/>
    </source>
</evidence>
<feature type="domain" description="Magnesium transporter MgtE intracellular" evidence="3">
    <location>
        <begin position="123"/>
        <end position="205"/>
    </location>
</feature>
<gene>
    <name evidence="4" type="ORF">BpJC7_03480</name>
</gene>
<organism evidence="4 5">
    <name type="scientific">Weizmannia acidilactici</name>
    <dbReference type="NCBI Taxonomy" id="2607726"/>
    <lineage>
        <taxon>Bacteria</taxon>
        <taxon>Bacillati</taxon>
        <taxon>Bacillota</taxon>
        <taxon>Bacilli</taxon>
        <taxon>Bacillales</taxon>
        <taxon>Bacillaceae</taxon>
        <taxon>Heyndrickxia</taxon>
    </lineage>
</organism>
<evidence type="ECO:0000256" key="2">
    <source>
        <dbReference type="SAM" id="Phobius"/>
    </source>
</evidence>
<evidence type="ECO:0000313" key="4">
    <source>
        <dbReference type="EMBL" id="GER69045.1"/>
    </source>
</evidence>
<dbReference type="Proteomes" id="UP000391919">
    <property type="component" value="Unassembled WGS sequence"/>
</dbReference>
<feature type="coiled-coil region" evidence="1">
    <location>
        <begin position="81"/>
        <end position="136"/>
    </location>
</feature>
<evidence type="ECO:0000313" key="5">
    <source>
        <dbReference type="Proteomes" id="UP000391919"/>
    </source>
</evidence>
<dbReference type="Gene3D" id="1.25.60.10">
    <property type="entry name" value="MgtE N-terminal domain-like"/>
    <property type="match status" value="1"/>
</dbReference>
<keyword evidence="2" id="KW-0472">Membrane</keyword>
<proteinExistence type="predicted"/>
<evidence type="ECO:0000256" key="1">
    <source>
        <dbReference type="SAM" id="Coils"/>
    </source>
</evidence>
<keyword evidence="5" id="KW-1185">Reference proteome</keyword>
<protein>
    <recommendedName>
        <fullName evidence="3">Magnesium transporter MgtE intracellular domain-containing protein</fullName>
    </recommendedName>
</protein>
<sequence length="207" mass="22636">MGKKQEEIEAIDEKKSGSKLQWFFYVVLIPLLFAIAVGLIVATFSGVNVISEAAGIGHKVAGIFGSGEDKQNQNQGGTYSAKQYVGQIDSLKKQMEQKDKEISKLQSELDKSQQNNLKMKQTVLDLQSQLKKAQQTQAANKKKLKEIASTYENMNPDNAAAIIEKMSDTEATQILSQLSSETLAGVLEKMSASKAAKYTQLLSQKGS</sequence>
<name>A0A5J4JEP4_9BACI</name>
<dbReference type="AlphaFoldDB" id="A0A5J4JEP4"/>
<dbReference type="EMBL" id="BKZQ01000003">
    <property type="protein sequence ID" value="GER69045.1"/>
    <property type="molecule type" value="Genomic_DNA"/>
</dbReference>
<feature type="transmembrane region" description="Helical" evidence="2">
    <location>
        <begin position="22"/>
        <end position="44"/>
    </location>
</feature>
<dbReference type="SUPFAM" id="SSF158791">
    <property type="entry name" value="MgtE N-terminal domain-like"/>
    <property type="match status" value="1"/>
</dbReference>